<dbReference type="SUPFAM" id="SSF55785">
    <property type="entry name" value="PYP-like sensor domain (PAS domain)"/>
    <property type="match status" value="1"/>
</dbReference>
<evidence type="ECO:0000259" key="9">
    <source>
        <dbReference type="PROSITE" id="PS50125"/>
    </source>
</evidence>
<comment type="subcellular location">
    <subcellularLocation>
        <location evidence="1">Membrane</location>
    </subcellularLocation>
</comment>
<feature type="transmembrane region" description="Helical" evidence="7">
    <location>
        <begin position="117"/>
        <end position="141"/>
    </location>
</feature>
<keyword evidence="6" id="KW-0456">Lyase</keyword>
<dbReference type="Gene3D" id="3.30.70.1230">
    <property type="entry name" value="Nucleotide cyclase"/>
    <property type="match status" value="1"/>
</dbReference>
<dbReference type="Pfam" id="PF08448">
    <property type="entry name" value="PAS_4"/>
    <property type="match status" value="1"/>
</dbReference>
<comment type="caution">
    <text evidence="10">The sequence shown here is derived from an EMBL/GenBank/DDBJ whole genome shotgun (WGS) entry which is preliminary data.</text>
</comment>
<protein>
    <recommendedName>
        <fullName evidence="12">Adenylate and Guanylate cyclase catalytic domain containing protein</fullName>
    </recommendedName>
</protein>
<dbReference type="InterPro" id="IPR029787">
    <property type="entry name" value="Nucleotide_cyclase"/>
</dbReference>
<dbReference type="InterPro" id="IPR035965">
    <property type="entry name" value="PAS-like_dom_sf"/>
</dbReference>
<dbReference type="InterPro" id="IPR001054">
    <property type="entry name" value="A/G_cyclase"/>
</dbReference>
<feature type="transmembrane region" description="Helical" evidence="7">
    <location>
        <begin position="190"/>
        <end position="214"/>
    </location>
</feature>
<feature type="transmembrane region" description="Helical" evidence="7">
    <location>
        <begin position="262"/>
        <end position="280"/>
    </location>
</feature>
<organism evidence="10 11">
    <name type="scientific">Tritrichomonas musculus</name>
    <dbReference type="NCBI Taxonomy" id="1915356"/>
    <lineage>
        <taxon>Eukaryota</taxon>
        <taxon>Metamonada</taxon>
        <taxon>Parabasalia</taxon>
        <taxon>Tritrichomonadida</taxon>
        <taxon>Tritrichomonadidae</taxon>
        <taxon>Tritrichomonas</taxon>
    </lineage>
</organism>
<dbReference type="SMART" id="SM00091">
    <property type="entry name" value="PAS"/>
    <property type="match status" value="1"/>
</dbReference>
<evidence type="ECO:0000256" key="5">
    <source>
        <dbReference type="ARBA" id="ARBA00023136"/>
    </source>
</evidence>
<name>A0ABR2K5C8_9EUKA</name>
<dbReference type="InterPro" id="IPR013656">
    <property type="entry name" value="PAS_4"/>
</dbReference>
<reference evidence="10 11" key="1">
    <citation type="submission" date="2024-04" db="EMBL/GenBank/DDBJ databases">
        <title>Tritrichomonas musculus Genome.</title>
        <authorList>
            <person name="Alves-Ferreira E."/>
            <person name="Grigg M."/>
            <person name="Lorenzi H."/>
            <person name="Galac M."/>
        </authorList>
    </citation>
    <scope>NUCLEOTIDE SEQUENCE [LARGE SCALE GENOMIC DNA]</scope>
    <source>
        <strain evidence="10 11">EAF2021</strain>
    </source>
</reference>
<feature type="transmembrane region" description="Helical" evidence="7">
    <location>
        <begin position="1117"/>
        <end position="1137"/>
    </location>
</feature>
<evidence type="ECO:0000313" key="11">
    <source>
        <dbReference type="Proteomes" id="UP001470230"/>
    </source>
</evidence>
<evidence type="ECO:0000256" key="6">
    <source>
        <dbReference type="ARBA" id="ARBA00023239"/>
    </source>
</evidence>
<dbReference type="PROSITE" id="PS50112">
    <property type="entry name" value="PAS"/>
    <property type="match status" value="1"/>
</dbReference>
<keyword evidence="11" id="KW-1185">Reference proteome</keyword>
<dbReference type="Proteomes" id="UP001470230">
    <property type="component" value="Unassembled WGS sequence"/>
</dbReference>
<feature type="transmembrane region" description="Helical" evidence="7">
    <location>
        <begin position="226"/>
        <end position="250"/>
    </location>
</feature>
<feature type="transmembrane region" description="Helical" evidence="7">
    <location>
        <begin position="150"/>
        <end position="170"/>
    </location>
</feature>
<keyword evidence="3" id="KW-0547">Nucleotide-binding</keyword>
<evidence type="ECO:0000313" key="10">
    <source>
        <dbReference type="EMBL" id="KAK8886126.1"/>
    </source>
</evidence>
<evidence type="ECO:0008006" key="12">
    <source>
        <dbReference type="Google" id="ProtNLM"/>
    </source>
</evidence>
<feature type="transmembrane region" description="Helical" evidence="7">
    <location>
        <begin position="292"/>
        <end position="314"/>
    </location>
</feature>
<dbReference type="Pfam" id="PF00211">
    <property type="entry name" value="Guanylate_cyc"/>
    <property type="match status" value="1"/>
</dbReference>
<feature type="transmembrane region" description="Helical" evidence="7">
    <location>
        <begin position="1157"/>
        <end position="1179"/>
    </location>
</feature>
<feature type="transmembrane region" description="Helical" evidence="7">
    <location>
        <begin position="851"/>
        <end position="874"/>
    </location>
</feature>
<dbReference type="CDD" id="cd07302">
    <property type="entry name" value="CHD"/>
    <property type="match status" value="1"/>
</dbReference>
<evidence type="ECO:0000256" key="4">
    <source>
        <dbReference type="ARBA" id="ARBA00022989"/>
    </source>
</evidence>
<dbReference type="NCBIfam" id="TIGR00229">
    <property type="entry name" value="sensory_box"/>
    <property type="match status" value="1"/>
</dbReference>
<feature type="transmembrane region" description="Helical" evidence="7">
    <location>
        <begin position="636"/>
        <end position="657"/>
    </location>
</feature>
<dbReference type="InterPro" id="IPR050401">
    <property type="entry name" value="Cyclic_nucleotide_synthase"/>
</dbReference>
<keyword evidence="5 7" id="KW-0472">Membrane</keyword>
<feature type="transmembrane region" description="Helical" evidence="7">
    <location>
        <begin position="990"/>
        <end position="1010"/>
    </location>
</feature>
<dbReference type="PANTHER" id="PTHR11920:SF335">
    <property type="entry name" value="GUANYLATE CYCLASE"/>
    <property type="match status" value="1"/>
</dbReference>
<keyword evidence="4 7" id="KW-1133">Transmembrane helix</keyword>
<evidence type="ECO:0000256" key="7">
    <source>
        <dbReference type="SAM" id="Phobius"/>
    </source>
</evidence>
<dbReference type="InterPro" id="IPR000014">
    <property type="entry name" value="PAS"/>
</dbReference>
<keyword evidence="2 7" id="KW-0812">Transmembrane</keyword>
<dbReference type="EMBL" id="JAPFFF010000007">
    <property type="protein sequence ID" value="KAK8886126.1"/>
    <property type="molecule type" value="Genomic_DNA"/>
</dbReference>
<evidence type="ECO:0000256" key="3">
    <source>
        <dbReference type="ARBA" id="ARBA00022741"/>
    </source>
</evidence>
<feature type="transmembrane region" description="Helical" evidence="7">
    <location>
        <begin position="945"/>
        <end position="970"/>
    </location>
</feature>
<dbReference type="PROSITE" id="PS50125">
    <property type="entry name" value="GUANYLATE_CYCLASE_2"/>
    <property type="match status" value="1"/>
</dbReference>
<dbReference type="Gene3D" id="3.30.450.20">
    <property type="entry name" value="PAS domain"/>
    <property type="match status" value="1"/>
</dbReference>
<sequence>MKADETQNGATSFLQTNSISFNSSNHMKYNGLIEQSFYKKLYNDLSLLFNYVYSDAPSFTIVHHIVTVIRLLQIGGPSLCAGYYSLWSESDSAHNTVSILSIFFHLIPPSGRDVASVYFLVIYIIILVLLLTLLFVSAVVYRKSANLPDIVPPIISFYFASFGVILHPIAFELAFSELGRAIFEKSTYSVVPLVILFVISFAISLFYFWIFLMIAQQSIMFRPNSLLTVCSQPQTITFVLQLVITVFTGFPETLTDKTQFQGVMLVIAGIAYFASIYNAFFYGGIVSPTMTAAFLATCITSGISCLMFAIILFMKKKAGLIFVIVYIILFIVVFVVSMIIWNKKRTKHLQILDGILDDVSRFDDIRSVNNFVNLAVDGFYVAHPVCLNWQFLKLGIEKWPENQITWFIYAKFVSIYPEETQTLAWIFRMIVTKKVKGSSAKTVKEQSLTIARQREPNLSTDLKSKLNSVSKHVTSTKHKLRHVWDLAIQGNINDMEAATKRAIQEIEKSDAELLHVIHQFPNNRFVTRQYARFCRELKADRQAYLDMIEKTRMLQRGITVNKDQAHEFGLAVFHQLPDKINISKDSNAIQGQGTESMTTSQMEIETEDENNQEADDSLILVQRIDSLVIPSTRYSIVYRIIMVLVLFVVPAIFVFVYTPIYEAGLAEPLDHIQYITMIRTFLYQVTAYSAQRIYEAVNFFPLASNYKTTEKELSQYGGSWDTREELITITSSISATMQNVEEFRTFSASSKYIDQAKSNLFDSVLNYSYYVGLNATSQMITVQNGLADFVLQQKTLVENNTEITADIVNTSVMLNLIINVPDMARRIDNSLECLTNYLSEKDDSHQKLLKYLMIGIVCFCVLVFLIGLIVQIVWINSNKEQVYKCLTALPKNAVSALTENLRVLKKEAENSSTTNANTEMNKQEDNIMKIFVVGGSSSSTKMLDAILLITSSLVMIAMHVGCTVVFLRLLQSQSEYIRQNSPHLNYLQGAYSMAIGSAGAIILLMANNNYTYKVGPMTKEYLLSEYNARIESALNYYHKARFGSEAVEDPPYSGFLDGVEYAKNQMDCKDAENTPNLLEISKCYSSDLLYILIESVWDSKIVPFYYTNAEGIEYEEVYSIIWSFLTFPIYYAFFYPMAMSIVDNIKDHLIDQKNSELPGFIVMFAIAIIFEIIATVQALRIENHMRKVLRLLLHVPTKIVMQTPKIMRILSGDFKKQRGDGATRDNEFFRSVVQNLPDAVLVANAEMKIESVNKSFIRIISVEESEIVGKTLNDFFNDKFNGNTAPLLQVANGGKSKTENLVYHKDTEANLEATSYLINQHIVILFRDTTQTVRYNTLIKEEKSKSDVLLSSILPPSLVKRVQAGEQNISFAVQTATIVFMDIVSFTPWCGSLPADKVMATLNNLFRKFDAACNREKTMTKIKCIGDCYMAAGGVFAEVNQPAEHAKEVVTFGLDSLDCVTELNAELGEKLQIRVGINTGGPIVAGVLGIGKPTFEIIGPAINMAQQMEHHGVPMQVHVSRSVYELIYGDTFVIKERGVVEVKGGSVVTYLVSKTK</sequence>
<dbReference type="SMART" id="SM00044">
    <property type="entry name" value="CYCc"/>
    <property type="match status" value="1"/>
</dbReference>
<accession>A0ABR2K5C8</accession>
<dbReference type="SUPFAM" id="SSF55073">
    <property type="entry name" value="Nucleotide cyclase"/>
    <property type="match status" value="1"/>
</dbReference>
<evidence type="ECO:0000256" key="2">
    <source>
        <dbReference type="ARBA" id="ARBA00022692"/>
    </source>
</evidence>
<gene>
    <name evidence="10" type="ORF">M9Y10_041586</name>
</gene>
<dbReference type="PANTHER" id="PTHR11920">
    <property type="entry name" value="GUANYLYL CYCLASE"/>
    <property type="match status" value="1"/>
</dbReference>
<feature type="domain" description="Guanylate cyclase" evidence="9">
    <location>
        <begin position="1377"/>
        <end position="1509"/>
    </location>
</feature>
<evidence type="ECO:0000259" key="8">
    <source>
        <dbReference type="PROSITE" id="PS50112"/>
    </source>
</evidence>
<feature type="transmembrane region" description="Helical" evidence="7">
    <location>
        <begin position="320"/>
        <end position="341"/>
    </location>
</feature>
<proteinExistence type="predicted"/>
<evidence type="ECO:0000256" key="1">
    <source>
        <dbReference type="ARBA" id="ARBA00004370"/>
    </source>
</evidence>
<feature type="domain" description="PAS" evidence="8">
    <location>
        <begin position="1225"/>
        <end position="1279"/>
    </location>
</feature>